<keyword evidence="4 8" id="KW-0418">Kinase</keyword>
<evidence type="ECO:0000256" key="4">
    <source>
        <dbReference type="ARBA" id="ARBA00022777"/>
    </source>
</evidence>
<dbReference type="GO" id="GO:0005524">
    <property type="term" value="F:ATP binding"/>
    <property type="evidence" value="ECO:0007669"/>
    <property type="project" value="UniProtKB-KW"/>
</dbReference>
<dbReference type="Proteomes" id="UP001218188">
    <property type="component" value="Unassembled WGS sequence"/>
</dbReference>
<keyword evidence="1" id="KW-0723">Serine/threonine-protein kinase</keyword>
<evidence type="ECO:0000259" key="7">
    <source>
        <dbReference type="PROSITE" id="PS50011"/>
    </source>
</evidence>
<dbReference type="GO" id="GO:0004674">
    <property type="term" value="F:protein serine/threonine kinase activity"/>
    <property type="evidence" value="ECO:0007669"/>
    <property type="project" value="UniProtKB-KW"/>
</dbReference>
<accession>A0AAD6TDV7</accession>
<gene>
    <name evidence="8" type="ORF">C8F04DRAFT_1249987</name>
</gene>
<dbReference type="Gene3D" id="1.10.510.10">
    <property type="entry name" value="Transferase(Phosphotransferase) domain 1"/>
    <property type="match status" value="2"/>
</dbReference>
<proteinExistence type="predicted"/>
<dbReference type="Pfam" id="PF07714">
    <property type="entry name" value="PK_Tyr_Ser-Thr"/>
    <property type="match status" value="1"/>
</dbReference>
<dbReference type="PANTHER" id="PTHR24351">
    <property type="entry name" value="RIBOSOMAL PROTEIN S6 KINASE"/>
    <property type="match status" value="1"/>
</dbReference>
<feature type="region of interest" description="Disordered" evidence="6">
    <location>
        <begin position="567"/>
        <end position="595"/>
    </location>
</feature>
<dbReference type="PROSITE" id="PS00109">
    <property type="entry name" value="PROTEIN_KINASE_TYR"/>
    <property type="match status" value="1"/>
</dbReference>
<evidence type="ECO:0000256" key="6">
    <source>
        <dbReference type="SAM" id="MobiDB-lite"/>
    </source>
</evidence>
<evidence type="ECO:0000256" key="3">
    <source>
        <dbReference type="ARBA" id="ARBA00022741"/>
    </source>
</evidence>
<dbReference type="EMBL" id="JARJCM010000006">
    <property type="protein sequence ID" value="KAJ7044734.1"/>
    <property type="molecule type" value="Genomic_DNA"/>
</dbReference>
<dbReference type="InterPro" id="IPR008266">
    <property type="entry name" value="Tyr_kinase_AS"/>
</dbReference>
<dbReference type="InterPro" id="IPR011009">
    <property type="entry name" value="Kinase-like_dom_sf"/>
</dbReference>
<reference evidence="8" key="1">
    <citation type="submission" date="2023-03" db="EMBL/GenBank/DDBJ databases">
        <title>Massive genome expansion in bonnet fungi (Mycena s.s.) driven by repeated elements and novel gene families across ecological guilds.</title>
        <authorList>
            <consortium name="Lawrence Berkeley National Laboratory"/>
            <person name="Harder C.B."/>
            <person name="Miyauchi S."/>
            <person name="Viragh M."/>
            <person name="Kuo A."/>
            <person name="Thoen E."/>
            <person name="Andreopoulos B."/>
            <person name="Lu D."/>
            <person name="Skrede I."/>
            <person name="Drula E."/>
            <person name="Henrissat B."/>
            <person name="Morin E."/>
            <person name="Kohler A."/>
            <person name="Barry K."/>
            <person name="LaButti K."/>
            <person name="Morin E."/>
            <person name="Salamov A."/>
            <person name="Lipzen A."/>
            <person name="Mereny Z."/>
            <person name="Hegedus B."/>
            <person name="Baldrian P."/>
            <person name="Stursova M."/>
            <person name="Weitz H."/>
            <person name="Taylor A."/>
            <person name="Grigoriev I.V."/>
            <person name="Nagy L.G."/>
            <person name="Martin F."/>
            <person name="Kauserud H."/>
        </authorList>
    </citation>
    <scope>NUCLEOTIDE SEQUENCE</scope>
    <source>
        <strain evidence="8">CBHHK200</strain>
    </source>
</reference>
<dbReference type="PROSITE" id="PS50011">
    <property type="entry name" value="PROTEIN_KINASE_DOM"/>
    <property type="match status" value="2"/>
</dbReference>
<dbReference type="InterPro" id="IPR000719">
    <property type="entry name" value="Prot_kinase_dom"/>
</dbReference>
<sequence length="1092" mass="123426">MLQSRKPIVNNSPLAELAQLSSHDPDWLSGQIHVKLFQACSLVWSHVVVQFEQNEFVSGEVSWSYGWEHEVSFDVTCETSLIICNVYDRVDLLGYVQIKPLLIHNHTDDQWYKLRSLENEVVSGELRVQVTFEQPKVHKTDLSPPDFQFLRLIGHGTLGEVIQVRKKDTRRIYAMKVLSKEVIAKTEITHTFGEEHKILHRLQSPFLVGLKFSFQTDIYIYLVTDFRSGGELSWHLQQETLFNEGRARFYIAELILALEYLHKHDIIYRNLKPENVLLDATGHVALCHFGLSTADIRFKERTNTFSGTTEYLAPEILLNEVGYSKSVDFWSLGVLLYRMCCGWSPFYADDTQQMYKNICFGKIHFPEGVINEDGKQFVNSLLNRNPKHRLGAMRDTEELKEHPFVSSINWAAEPKITGIVLNSDKEDSSEDSFAPATFIQKQGILLSSSNSAPPQPKGIDIKPRKRNFEAVGIPLPRAPAEMFPLHRPKAQFTDAPTFTPSAAGLSNKIGYHLRAVQNVDDPFETSRKFEHHPEPSFRTPADLIMDPSKPDLDTWFEPIPVAGFHDHFASSSEDPVTEDSFSESSTETPSEPEDTVLHEEVDHNTLEMTCGPLVEELFWPLRSRIRTGKFHAYENSLQVLVVRSRKQLQPVILSKLTNELALRRVGSTLSLTSFLDESRSRRERLWQFASEVGAINLQDFRDAIWKDSVIIMLVFYETFTSKTDVDDIMQLRGDKAQFILDLMQDAIRTHIDFVHILRGGTPRLHGSQKIFLNEILERGLLRNVDRPSTALDARRLLIRLSEAAEILPSSLAILGVNNKSTDPLFGGAFGDVYDAKYEGNRVALKRLRLFHADGEDGEESRQIRRKFCREALIWKNLDHEYVLPFLGVDSDSFPGFLCMVSPWMSRGAIVTARGGPNISSIPILMYEIAVGLQYLHSENIVHGDLRGANILLDDEGHARLADFGLTTFADGPLAPTKRGGSTRWMAPELLDPESCGLEVFQRTFASDIYSFACVCLEVYTGTPPFSNIASEGAVLLKVIKGGRPECPTTMPDWCSQYVTKCWSHTPVNRPGIGSIIASIVTGEHVLVLHLES</sequence>
<keyword evidence="2" id="KW-0808">Transferase</keyword>
<dbReference type="Gene3D" id="3.30.200.20">
    <property type="entry name" value="Phosphorylase Kinase, domain 1"/>
    <property type="match status" value="1"/>
</dbReference>
<evidence type="ECO:0000256" key="1">
    <source>
        <dbReference type="ARBA" id="ARBA00022527"/>
    </source>
</evidence>
<organism evidence="8 9">
    <name type="scientific">Mycena alexandri</name>
    <dbReference type="NCBI Taxonomy" id="1745969"/>
    <lineage>
        <taxon>Eukaryota</taxon>
        <taxon>Fungi</taxon>
        <taxon>Dikarya</taxon>
        <taxon>Basidiomycota</taxon>
        <taxon>Agaricomycotina</taxon>
        <taxon>Agaricomycetes</taxon>
        <taxon>Agaricomycetidae</taxon>
        <taxon>Agaricales</taxon>
        <taxon>Marasmiineae</taxon>
        <taxon>Mycenaceae</taxon>
        <taxon>Mycena</taxon>
    </lineage>
</organism>
<keyword evidence="5" id="KW-0067">ATP-binding</keyword>
<feature type="domain" description="Protein kinase" evidence="7">
    <location>
        <begin position="147"/>
        <end position="405"/>
    </location>
</feature>
<protein>
    <submittedName>
        <fullName evidence="8">Kinase-like domain-containing protein</fullName>
    </submittedName>
</protein>
<dbReference type="SUPFAM" id="SSF56112">
    <property type="entry name" value="Protein kinase-like (PK-like)"/>
    <property type="match status" value="2"/>
</dbReference>
<comment type="caution">
    <text evidence="8">The sequence shown here is derived from an EMBL/GenBank/DDBJ whole genome shotgun (WGS) entry which is preliminary data.</text>
</comment>
<keyword evidence="9" id="KW-1185">Reference proteome</keyword>
<dbReference type="InterPro" id="IPR001245">
    <property type="entry name" value="Ser-Thr/Tyr_kinase_cat_dom"/>
</dbReference>
<evidence type="ECO:0000313" key="8">
    <source>
        <dbReference type="EMBL" id="KAJ7044734.1"/>
    </source>
</evidence>
<keyword evidence="3" id="KW-0547">Nucleotide-binding</keyword>
<dbReference type="AlphaFoldDB" id="A0AAD6TDV7"/>
<name>A0AAD6TDV7_9AGAR</name>
<evidence type="ECO:0000256" key="2">
    <source>
        <dbReference type="ARBA" id="ARBA00022679"/>
    </source>
</evidence>
<dbReference type="FunFam" id="1.10.510.10:FF:000008">
    <property type="entry name" value="Non-specific serine/threonine protein kinase"/>
    <property type="match status" value="1"/>
</dbReference>
<evidence type="ECO:0000313" key="9">
    <source>
        <dbReference type="Proteomes" id="UP001218188"/>
    </source>
</evidence>
<evidence type="ECO:0000256" key="5">
    <source>
        <dbReference type="ARBA" id="ARBA00022840"/>
    </source>
</evidence>
<dbReference type="Pfam" id="PF00069">
    <property type="entry name" value="Pkinase"/>
    <property type="match status" value="1"/>
</dbReference>
<feature type="domain" description="Protein kinase" evidence="7">
    <location>
        <begin position="818"/>
        <end position="1087"/>
    </location>
</feature>